<reference evidence="1 2" key="1">
    <citation type="submission" date="2018-06" db="EMBL/GenBank/DDBJ databases">
        <authorList>
            <consortium name="Pathogen Informatics"/>
            <person name="Doyle S."/>
        </authorList>
    </citation>
    <scope>NUCLEOTIDE SEQUENCE [LARGE SCALE GENOMIC DNA]</scope>
    <source>
        <strain evidence="1 2">NCTC7928</strain>
    </source>
</reference>
<protein>
    <submittedName>
        <fullName evidence="1">Uncharacterized protein</fullName>
    </submittedName>
</protein>
<dbReference type="AlphaFoldDB" id="A0A2X5PLN2"/>
<dbReference type="Proteomes" id="UP000254877">
    <property type="component" value="Unassembled WGS sequence"/>
</dbReference>
<evidence type="ECO:0000313" key="1">
    <source>
        <dbReference type="EMBL" id="STF46311.1"/>
    </source>
</evidence>
<dbReference type="EMBL" id="UGAB01000002">
    <property type="protein sequence ID" value="STF46311.1"/>
    <property type="molecule type" value="Genomic_DNA"/>
</dbReference>
<name>A0A2X5PLN2_ECOLX</name>
<proteinExistence type="predicted"/>
<organism evidence="1 2">
    <name type="scientific">Escherichia coli</name>
    <dbReference type="NCBI Taxonomy" id="562"/>
    <lineage>
        <taxon>Bacteria</taxon>
        <taxon>Pseudomonadati</taxon>
        <taxon>Pseudomonadota</taxon>
        <taxon>Gammaproteobacteria</taxon>
        <taxon>Enterobacterales</taxon>
        <taxon>Enterobacteriaceae</taxon>
        <taxon>Escherichia</taxon>
    </lineage>
</organism>
<evidence type="ECO:0000313" key="2">
    <source>
        <dbReference type="Proteomes" id="UP000254877"/>
    </source>
</evidence>
<accession>A0A2X5PLN2</accession>
<gene>
    <name evidence="1" type="ORF">NCTC7928_07113</name>
</gene>
<sequence length="39" mass="4418">MVIQALQFKLAVAEMLHDAEMWSAANKALYIVLTAREIK</sequence>